<dbReference type="EMBL" id="JH930477">
    <property type="protein sequence ID" value="EKM51171.1"/>
    <property type="molecule type" value="Genomic_DNA"/>
</dbReference>
<accession>K5UN60</accession>
<proteinExistence type="predicted"/>
<dbReference type="HOGENOM" id="CLU_468591_0_0_1"/>
<evidence type="ECO:0000313" key="1">
    <source>
        <dbReference type="EMBL" id="EKM51171.1"/>
    </source>
</evidence>
<dbReference type="RefSeq" id="XP_007399990.1">
    <property type="nucleotide sequence ID" value="XM_007399928.1"/>
</dbReference>
<sequence>MADDGMLRLMVNHLSESGRPPSDIVAFVHTVIDNRLRPALQPTKSGSLSDLRILSRPAWEALVDILADALRDWYQGGSGTDSKWAEEVVHLLLSTSQYLLPTVSPSIRALLESDAQLCIVLDTAERTHVDPETVINFLFLVINHRAHSLDPDDCARTPQLPLKLHTFSEPALASICSMLAGALSSNVSRADYRSMPAWAYNALLLLLSDFPLPSDPGHISRALLTCLDDADLWSDQARETMKCRTGRELAERIYGDRPLYPLSIRLLCPLNDMSPSTSAGPSHTSFLVNVLQFYSSVLLRKLGSNLPETRPLWSILRSNPELFENSSARPILNDLWDFLRESSRLYLEKLATRVVVGFEDVFRATLEFGMRHPDVKVQEAVQELWRDVARNGESDIVRFHLTLLTATRRRARLADSLQHLAAPVELLQPIASELELRSVRRYSEDLEELDHVKLCSLCLELYKAELTLRGERDGALAQDRTSLWLDLAGCLDGYRERIHSGGWPIRREQKYWHDPTCPAETLRQLLDQDRIWADQCMKLIRELEAGIFRAGQPKASIPDKLKAAISYFATSDSGLASSSTLI</sequence>
<reference evidence="1 2" key="1">
    <citation type="journal article" date="2012" name="BMC Genomics">
        <title>Comparative genomics of the white-rot fungi, Phanerochaete carnosa and P. chrysosporium, to elucidate the genetic basis of the distinct wood types they colonize.</title>
        <authorList>
            <person name="Suzuki H."/>
            <person name="MacDonald J."/>
            <person name="Syed K."/>
            <person name="Salamov A."/>
            <person name="Hori C."/>
            <person name="Aerts A."/>
            <person name="Henrissat B."/>
            <person name="Wiebenga A."/>
            <person name="vanKuyk P.A."/>
            <person name="Barry K."/>
            <person name="Lindquist E."/>
            <person name="LaButti K."/>
            <person name="Lapidus A."/>
            <person name="Lucas S."/>
            <person name="Coutinho P."/>
            <person name="Gong Y."/>
            <person name="Samejima M."/>
            <person name="Mahadevan R."/>
            <person name="Abou-Zaid M."/>
            <person name="de Vries R.P."/>
            <person name="Igarashi K."/>
            <person name="Yadav J.S."/>
            <person name="Grigoriev I.V."/>
            <person name="Master E.R."/>
        </authorList>
    </citation>
    <scope>NUCLEOTIDE SEQUENCE [LARGE SCALE GENOMIC DNA]</scope>
    <source>
        <strain evidence="1 2">HHB-10118-sp</strain>
    </source>
</reference>
<evidence type="ECO:0000313" key="2">
    <source>
        <dbReference type="Proteomes" id="UP000008370"/>
    </source>
</evidence>
<gene>
    <name evidence="1" type="ORF">PHACADRAFT_32182</name>
</gene>
<name>K5UN60_PHACS</name>
<dbReference type="GeneID" id="18919720"/>
<dbReference type="KEGG" id="pco:PHACADRAFT_32182"/>
<dbReference type="AlphaFoldDB" id="K5UN60"/>
<dbReference type="Proteomes" id="UP000008370">
    <property type="component" value="Unassembled WGS sequence"/>
</dbReference>
<keyword evidence="2" id="KW-1185">Reference proteome</keyword>
<dbReference type="InParanoid" id="K5UN60"/>
<protein>
    <submittedName>
        <fullName evidence="1">Uncharacterized protein</fullName>
    </submittedName>
</protein>
<organism evidence="1 2">
    <name type="scientific">Phanerochaete carnosa (strain HHB-10118-sp)</name>
    <name type="common">White-rot fungus</name>
    <name type="synonym">Peniophora carnosa</name>
    <dbReference type="NCBI Taxonomy" id="650164"/>
    <lineage>
        <taxon>Eukaryota</taxon>
        <taxon>Fungi</taxon>
        <taxon>Dikarya</taxon>
        <taxon>Basidiomycota</taxon>
        <taxon>Agaricomycotina</taxon>
        <taxon>Agaricomycetes</taxon>
        <taxon>Polyporales</taxon>
        <taxon>Phanerochaetaceae</taxon>
        <taxon>Phanerochaete</taxon>
    </lineage>
</organism>